<feature type="compositionally biased region" description="Basic and acidic residues" evidence="8">
    <location>
        <begin position="35"/>
        <end position="51"/>
    </location>
</feature>
<evidence type="ECO:0000313" key="11">
    <source>
        <dbReference type="EMBL" id="BBF81198.1"/>
    </source>
</evidence>
<reference evidence="12" key="2">
    <citation type="journal article" date="2017" name="Plant Physiol. Biochem.">
        <title>Differential oxidative and antioxidative response of duckweed Lemna minor toward plant growth promoting/inhibiting bacteria.</title>
        <authorList>
            <person name="Ishizawa H."/>
            <person name="Kuroda M."/>
            <person name="Morikawa M."/>
            <person name="Ike M."/>
        </authorList>
    </citation>
    <scope>NUCLEOTIDE SEQUENCE [LARGE SCALE GENOMIC DNA]</scope>
    <source>
        <strain evidence="12">M6</strain>
    </source>
</reference>
<evidence type="ECO:0000256" key="3">
    <source>
        <dbReference type="ARBA" id="ARBA00022452"/>
    </source>
</evidence>
<dbReference type="PANTHER" id="PTHR40980:SF4">
    <property type="entry name" value="TONB-DEPENDENT RECEPTOR-LIKE BETA-BARREL DOMAIN-CONTAINING PROTEIN"/>
    <property type="match status" value="1"/>
</dbReference>
<comment type="subcellular location">
    <subcellularLocation>
        <location evidence="1 7">Cell outer membrane</location>
        <topology evidence="1 7">Multi-pass membrane protein</topology>
    </subcellularLocation>
</comment>
<keyword evidence="5 7" id="KW-0472">Membrane</keyword>
<organism evidence="11 12">
    <name type="scientific">Asticcacaulis excentricus</name>
    <dbReference type="NCBI Taxonomy" id="78587"/>
    <lineage>
        <taxon>Bacteria</taxon>
        <taxon>Pseudomonadati</taxon>
        <taxon>Pseudomonadota</taxon>
        <taxon>Alphaproteobacteria</taxon>
        <taxon>Caulobacterales</taxon>
        <taxon>Caulobacteraceae</taxon>
        <taxon>Asticcacaulis</taxon>
    </lineage>
</organism>
<evidence type="ECO:0000256" key="5">
    <source>
        <dbReference type="ARBA" id="ARBA00023136"/>
    </source>
</evidence>
<evidence type="ECO:0000256" key="9">
    <source>
        <dbReference type="SAM" id="SignalP"/>
    </source>
</evidence>
<evidence type="ECO:0000256" key="6">
    <source>
        <dbReference type="ARBA" id="ARBA00023237"/>
    </source>
</evidence>
<name>A0A3G9G9X4_9CAUL</name>
<keyword evidence="3 7" id="KW-1134">Transmembrane beta strand</keyword>
<evidence type="ECO:0000256" key="8">
    <source>
        <dbReference type="SAM" id="MobiDB-lite"/>
    </source>
</evidence>
<evidence type="ECO:0000256" key="1">
    <source>
        <dbReference type="ARBA" id="ARBA00004571"/>
    </source>
</evidence>
<sequence length="741" mass="78834">MSSSKRLAGTSLSVLASLLLVSAAAAQTTTAPAEKPAEQKATEKTPEKVEEPTTVTVTGAKSQNRIDRQVYDNSKNADAAIGTAADTLNKVPGVTVDANGNVALRGNTNVQVYIDGKPSAMMQGDNRAGAIQAMSGGDIASVEVMNNPGAQFSSEGTGGIINLVMRKNRRPGGFGSANVAVGDGRYNGGVNGSYTVGKISLNGGINYRDESGTGRTTRRLINRDANGNIVSRTDSNGEGTGGFTNFALNGGIDYNLDDTNTLSAQVTYNKREFTSEGTGVSATYNALGAATQRFINQSRSKNPGSDQSLALTWSHTGNLPGETLKADLRISRSTGGSEYVNINNFTVPTVSTTTDTKISSRALSSTVFSIDYNRPVGTDQLTTGIQITRDDNTVSNESTGIGADGLSNDLLSSRFQYKQTISAAYATYQKPFGEKWVVLGGVRVENLDLDTLLASTGTRTSINYTKVSPSLFATYLLSDTAKLRFSYARRLQRPNPQALNAAITYVDAQNVSQGNPNLKPQETDSFEVGYEVTKPKINYQIRGYYRENNDVITQTSRFLTGNVLLTTQENGGSSTAGGVEVNINGQVTPKLNLSLGGDVARTELTTPANGTQEADSVNGRMNFTYTLTPKDTLQAFFFARGKTLTGQGYTEPFGMGNITYARKLTPKATLTVTVRDPLNTGKSVSYTDTKTVYSESSRSQQASVFYVGLRYTFGGPAPANAQQNQMRMMGGPGMGPRPGGM</sequence>
<evidence type="ECO:0000256" key="7">
    <source>
        <dbReference type="PROSITE-ProRule" id="PRU01360"/>
    </source>
</evidence>
<keyword evidence="6 7" id="KW-0998">Cell outer membrane</keyword>
<accession>A0A3G9G9X4</accession>
<comment type="similarity">
    <text evidence="7">Belongs to the TonB-dependent receptor family.</text>
</comment>
<protein>
    <submittedName>
        <fullName evidence="11">TonB-dependent receptor domain protein</fullName>
    </submittedName>
</protein>
<dbReference type="GO" id="GO:0009279">
    <property type="term" value="C:cell outer membrane"/>
    <property type="evidence" value="ECO:0007669"/>
    <property type="project" value="UniProtKB-SubCell"/>
</dbReference>
<dbReference type="InterPro" id="IPR041700">
    <property type="entry name" value="OMP_b-brl_3"/>
</dbReference>
<keyword evidence="9" id="KW-0732">Signal</keyword>
<keyword evidence="4 7" id="KW-0812">Transmembrane</keyword>
<evidence type="ECO:0000256" key="2">
    <source>
        <dbReference type="ARBA" id="ARBA00022448"/>
    </source>
</evidence>
<feature type="domain" description="Outer membrane protein beta-barrel" evidence="10">
    <location>
        <begin position="319"/>
        <end position="711"/>
    </location>
</feature>
<dbReference type="AlphaFoldDB" id="A0A3G9G9X4"/>
<dbReference type="PANTHER" id="PTHR40980">
    <property type="entry name" value="PLUG DOMAIN-CONTAINING PROTEIN"/>
    <property type="match status" value="1"/>
</dbReference>
<dbReference type="InterPro" id="IPR039426">
    <property type="entry name" value="TonB-dep_rcpt-like"/>
</dbReference>
<proteinExistence type="inferred from homology"/>
<dbReference type="RefSeq" id="WP_172961171.1">
    <property type="nucleotide sequence ID" value="NZ_AP018827.1"/>
</dbReference>
<dbReference type="InterPro" id="IPR036942">
    <property type="entry name" value="Beta-barrel_TonB_sf"/>
</dbReference>
<dbReference type="Proteomes" id="UP000278756">
    <property type="component" value="Chromosome 1"/>
</dbReference>
<dbReference type="Gene3D" id="2.170.130.10">
    <property type="entry name" value="TonB-dependent receptor, plug domain"/>
    <property type="match status" value="1"/>
</dbReference>
<evidence type="ECO:0000313" key="12">
    <source>
        <dbReference type="Proteomes" id="UP000278756"/>
    </source>
</evidence>
<dbReference type="EMBL" id="AP018827">
    <property type="protein sequence ID" value="BBF81198.1"/>
    <property type="molecule type" value="Genomic_DNA"/>
</dbReference>
<feature type="chain" id="PRO_5018071475" evidence="9">
    <location>
        <begin position="27"/>
        <end position="741"/>
    </location>
</feature>
<feature type="region of interest" description="Disordered" evidence="8">
    <location>
        <begin position="26"/>
        <end position="62"/>
    </location>
</feature>
<reference evidence="12" key="1">
    <citation type="journal article" date="2017" name="Biotechnol. Biofuels">
        <title>Evaluation of environmental bacterial communities as a factor affecting the growth of duckweed Lemna minor.</title>
        <authorList>
            <person name="Ishizawa H."/>
            <person name="Kuroda M."/>
            <person name="Morikawa M."/>
            <person name="Ike M."/>
        </authorList>
    </citation>
    <scope>NUCLEOTIDE SEQUENCE [LARGE SCALE GENOMIC DNA]</scope>
    <source>
        <strain evidence="12">M6</strain>
    </source>
</reference>
<keyword evidence="2 7" id="KW-0813">Transport</keyword>
<dbReference type="Gene3D" id="2.40.170.20">
    <property type="entry name" value="TonB-dependent receptor, beta-barrel domain"/>
    <property type="match status" value="1"/>
</dbReference>
<feature type="signal peptide" evidence="9">
    <location>
        <begin position="1"/>
        <end position="26"/>
    </location>
</feature>
<keyword evidence="11" id="KW-0675">Receptor</keyword>
<dbReference type="InterPro" id="IPR037066">
    <property type="entry name" value="Plug_dom_sf"/>
</dbReference>
<gene>
    <name evidence="11" type="ORF">EM6_1794</name>
</gene>
<dbReference type="Pfam" id="PF14905">
    <property type="entry name" value="OMP_b-brl_3"/>
    <property type="match status" value="1"/>
</dbReference>
<dbReference type="SUPFAM" id="SSF56935">
    <property type="entry name" value="Porins"/>
    <property type="match status" value="1"/>
</dbReference>
<evidence type="ECO:0000256" key="4">
    <source>
        <dbReference type="ARBA" id="ARBA00022692"/>
    </source>
</evidence>
<dbReference type="PROSITE" id="PS52016">
    <property type="entry name" value="TONB_DEPENDENT_REC_3"/>
    <property type="match status" value="1"/>
</dbReference>
<evidence type="ECO:0000259" key="10">
    <source>
        <dbReference type="Pfam" id="PF14905"/>
    </source>
</evidence>